<evidence type="ECO:0000313" key="2">
    <source>
        <dbReference type="Proteomes" id="UP001412067"/>
    </source>
</evidence>
<keyword evidence="2" id="KW-1185">Reference proteome</keyword>
<name>A0ABR2LUU8_9ASPA</name>
<dbReference type="EMBL" id="JBBWWR010000014">
    <property type="protein sequence ID" value="KAK8952618.1"/>
    <property type="molecule type" value="Genomic_DNA"/>
</dbReference>
<proteinExistence type="predicted"/>
<comment type="caution">
    <text evidence="1">The sequence shown here is derived from an EMBL/GenBank/DDBJ whole genome shotgun (WGS) entry which is preliminary data.</text>
</comment>
<organism evidence="1 2">
    <name type="scientific">Platanthera guangdongensis</name>
    <dbReference type="NCBI Taxonomy" id="2320717"/>
    <lineage>
        <taxon>Eukaryota</taxon>
        <taxon>Viridiplantae</taxon>
        <taxon>Streptophyta</taxon>
        <taxon>Embryophyta</taxon>
        <taxon>Tracheophyta</taxon>
        <taxon>Spermatophyta</taxon>
        <taxon>Magnoliopsida</taxon>
        <taxon>Liliopsida</taxon>
        <taxon>Asparagales</taxon>
        <taxon>Orchidaceae</taxon>
        <taxon>Orchidoideae</taxon>
        <taxon>Orchideae</taxon>
        <taxon>Orchidinae</taxon>
        <taxon>Platanthera</taxon>
    </lineage>
</organism>
<evidence type="ECO:0000313" key="1">
    <source>
        <dbReference type="EMBL" id="KAK8952618.1"/>
    </source>
</evidence>
<reference evidence="1 2" key="1">
    <citation type="journal article" date="2022" name="Nat. Plants">
        <title>Genomes of leafy and leafless Platanthera orchids illuminate the evolution of mycoheterotrophy.</title>
        <authorList>
            <person name="Li M.H."/>
            <person name="Liu K.W."/>
            <person name="Li Z."/>
            <person name="Lu H.C."/>
            <person name="Ye Q.L."/>
            <person name="Zhang D."/>
            <person name="Wang J.Y."/>
            <person name="Li Y.F."/>
            <person name="Zhong Z.M."/>
            <person name="Liu X."/>
            <person name="Yu X."/>
            <person name="Liu D.K."/>
            <person name="Tu X.D."/>
            <person name="Liu B."/>
            <person name="Hao Y."/>
            <person name="Liao X.Y."/>
            <person name="Jiang Y.T."/>
            <person name="Sun W.H."/>
            <person name="Chen J."/>
            <person name="Chen Y.Q."/>
            <person name="Ai Y."/>
            <person name="Zhai J.W."/>
            <person name="Wu S.S."/>
            <person name="Zhou Z."/>
            <person name="Hsiao Y.Y."/>
            <person name="Wu W.L."/>
            <person name="Chen Y.Y."/>
            <person name="Lin Y.F."/>
            <person name="Hsu J.L."/>
            <person name="Li C.Y."/>
            <person name="Wang Z.W."/>
            <person name="Zhao X."/>
            <person name="Zhong W.Y."/>
            <person name="Ma X.K."/>
            <person name="Ma L."/>
            <person name="Huang J."/>
            <person name="Chen G.Z."/>
            <person name="Huang M.Z."/>
            <person name="Huang L."/>
            <person name="Peng D.H."/>
            <person name="Luo Y.B."/>
            <person name="Zou S.Q."/>
            <person name="Chen S.P."/>
            <person name="Lan S."/>
            <person name="Tsai W.C."/>
            <person name="Van de Peer Y."/>
            <person name="Liu Z.J."/>
        </authorList>
    </citation>
    <scope>NUCLEOTIDE SEQUENCE [LARGE SCALE GENOMIC DNA]</scope>
    <source>
        <strain evidence="1">Lor288</strain>
    </source>
</reference>
<sequence>MPISFSRLSQACNSPTCHRQQIATPPIHSIVVGRHPCPLHSRPYDTAVPYILGRKITTPAPFIHGLLIDITTLSFKVRRSSPLSPLFISLAAWKSQA</sequence>
<gene>
    <name evidence="1" type="ORF">KSP40_PGU021902</name>
</gene>
<protein>
    <submittedName>
        <fullName evidence="1">Uncharacterized protein</fullName>
    </submittedName>
</protein>
<accession>A0ABR2LUU8</accession>
<dbReference type="Proteomes" id="UP001412067">
    <property type="component" value="Unassembled WGS sequence"/>
</dbReference>